<reference evidence="23" key="1">
    <citation type="submission" date="2025-05" db="UniProtKB">
        <authorList>
            <consortium name="Ensembl"/>
        </authorList>
    </citation>
    <scope>IDENTIFICATION</scope>
</reference>
<evidence type="ECO:0000256" key="11">
    <source>
        <dbReference type="ARBA" id="ARBA00022989"/>
    </source>
</evidence>
<organism evidence="23 24">
    <name type="scientific">Eptatretus burgeri</name>
    <name type="common">Inshore hagfish</name>
    <dbReference type="NCBI Taxonomy" id="7764"/>
    <lineage>
        <taxon>Eukaryota</taxon>
        <taxon>Metazoa</taxon>
        <taxon>Chordata</taxon>
        <taxon>Craniata</taxon>
        <taxon>Vertebrata</taxon>
        <taxon>Cyclostomata</taxon>
        <taxon>Myxini</taxon>
        <taxon>Myxiniformes</taxon>
        <taxon>Myxinidae</taxon>
        <taxon>Eptatretinae</taxon>
        <taxon>Eptatretus</taxon>
    </lineage>
</organism>
<comment type="cofactor">
    <cofactor evidence="1">
        <name>Mn(2+)</name>
        <dbReference type="ChEBI" id="CHEBI:29035"/>
    </cofactor>
</comment>
<keyword evidence="10" id="KW-0460">Magnesium</keyword>
<dbReference type="PIRSF" id="PIRSF000848">
    <property type="entry name" value="CDP_diag_ino_3_P"/>
    <property type="match status" value="1"/>
</dbReference>
<comment type="subcellular location">
    <subcellularLocation>
        <location evidence="3">Membrane</location>
        <topology evidence="3">Multi-pass membrane protein</topology>
    </subcellularLocation>
</comment>
<dbReference type="PROSITE" id="PS00379">
    <property type="entry name" value="CDP_ALCOHOL_P_TRANSF"/>
    <property type="match status" value="1"/>
</dbReference>
<sequence length="220" mass="24269">MVRSTENVFLFIPNLIGYVRIAFAAVAFCIIRDVPGTAVALYLVSFFLDEFDGVAARAFNQESKFGAMLDMLTDRCAAACLTVNLAVLYPSATPLFQLFLSLDLASHWLHIHSSVLKSNESHKTVGVSCSWLMKVYYNWQSVMSLICTGNELFFCCLLLCYHYSGPSVPGFKMGLYPLIVVTCAPVALVKAVISLMQLLSASADITAMDCLSKERMTSRE</sequence>
<protein>
    <recommendedName>
        <fullName evidence="19 20">CDP-diacylglycerol--inositol 3-phosphatidyltransferase</fullName>
        <ecNumber evidence="5 20">2.7.8.11</ecNumber>
    </recommendedName>
</protein>
<feature type="transmembrane region" description="Helical" evidence="22">
    <location>
        <begin position="176"/>
        <end position="199"/>
    </location>
</feature>
<evidence type="ECO:0000256" key="6">
    <source>
        <dbReference type="ARBA" id="ARBA00022516"/>
    </source>
</evidence>
<dbReference type="InterPro" id="IPR014387">
    <property type="entry name" value="CDP_diag_ino_3_P_euk"/>
</dbReference>
<evidence type="ECO:0000256" key="1">
    <source>
        <dbReference type="ARBA" id="ARBA00001936"/>
    </source>
</evidence>
<name>A0A8C4QBP4_EPTBU</name>
<dbReference type="Ensembl" id="ENSEBUT00000013558.1">
    <property type="protein sequence ID" value="ENSEBUP00000012982.1"/>
    <property type="gene ID" value="ENSEBUG00000008217.1"/>
</dbReference>
<dbReference type="EC" id="2.7.8.11" evidence="5 20"/>
<dbReference type="InterPro" id="IPR048254">
    <property type="entry name" value="CDP_ALCOHOL_P_TRANSF_CS"/>
</dbReference>
<evidence type="ECO:0000256" key="22">
    <source>
        <dbReference type="SAM" id="Phobius"/>
    </source>
</evidence>
<evidence type="ECO:0000256" key="13">
    <source>
        <dbReference type="ARBA" id="ARBA00023136"/>
    </source>
</evidence>
<dbReference type="FunFam" id="1.20.120.1760:FF:000003">
    <property type="entry name" value="CDP-diacylglycerol--inositol 3-phosphatidyltransferase"/>
    <property type="match status" value="1"/>
</dbReference>
<evidence type="ECO:0000256" key="15">
    <source>
        <dbReference type="ARBA" id="ARBA00023211"/>
    </source>
</evidence>
<evidence type="ECO:0000256" key="20">
    <source>
        <dbReference type="PIRNR" id="PIRNR000848"/>
    </source>
</evidence>
<evidence type="ECO:0000313" key="23">
    <source>
        <dbReference type="Ensembl" id="ENSEBUP00000012982.1"/>
    </source>
</evidence>
<proteinExistence type="inferred from homology"/>
<keyword evidence="8 22" id="KW-0812">Transmembrane</keyword>
<comment type="cofactor">
    <cofactor evidence="2">
        <name>Mg(2+)</name>
        <dbReference type="ChEBI" id="CHEBI:18420"/>
    </cofactor>
</comment>
<dbReference type="AlphaFoldDB" id="A0A8C4QBP4"/>
<evidence type="ECO:0000256" key="12">
    <source>
        <dbReference type="ARBA" id="ARBA00023098"/>
    </source>
</evidence>
<evidence type="ECO:0000256" key="19">
    <source>
        <dbReference type="ARBA" id="ARBA00070582"/>
    </source>
</evidence>
<dbReference type="GO" id="GO:0046872">
    <property type="term" value="F:metal ion binding"/>
    <property type="evidence" value="ECO:0007669"/>
    <property type="project" value="UniProtKB-KW"/>
</dbReference>
<keyword evidence="16 20" id="KW-1208">Phospholipid metabolism</keyword>
<comment type="catalytic activity">
    <reaction evidence="17">
        <text>a CDP-1,2-diacyl-sn-glycerol + myo-inositol = a 1,2-diacyl-sn-glycero-3-phospho-(1D-myo-inositol) + CMP + H(+)</text>
        <dbReference type="Rhea" id="RHEA:11580"/>
        <dbReference type="ChEBI" id="CHEBI:15378"/>
        <dbReference type="ChEBI" id="CHEBI:17268"/>
        <dbReference type="ChEBI" id="CHEBI:57880"/>
        <dbReference type="ChEBI" id="CHEBI:58332"/>
        <dbReference type="ChEBI" id="CHEBI:60377"/>
        <dbReference type="EC" id="2.7.8.11"/>
    </reaction>
    <physiologicalReaction direction="left-to-right" evidence="17">
        <dbReference type="Rhea" id="RHEA:11581"/>
    </physiologicalReaction>
    <physiologicalReaction direction="right-to-left" evidence="17">
        <dbReference type="Rhea" id="RHEA:11582"/>
    </physiologicalReaction>
</comment>
<keyword evidence="14 20" id="KW-0594">Phospholipid biosynthesis</keyword>
<keyword evidence="6 20" id="KW-0444">Lipid biosynthesis</keyword>
<dbReference type="PANTHER" id="PTHR15362:SF4">
    <property type="entry name" value="CDP-DIACYLGLYCEROL--INOSITOL 3-PHOSPHATIDYLTRANSFERASE"/>
    <property type="match status" value="1"/>
</dbReference>
<keyword evidence="13 20" id="KW-0472">Membrane</keyword>
<feature type="transmembrane region" description="Helical" evidence="22">
    <location>
        <begin position="12"/>
        <end position="31"/>
    </location>
</feature>
<comment type="function">
    <text evidence="18">Catalyzes the biosynthesis of phosphatidylinositol (PtdIns) as well as PtdIns:inositol exchange reaction. May thus act to reduce an excessive cellular PtdIns content. The exchange activity is due to the reverse reaction of PtdIns synthase and is dependent on CMP, which is tightly bound to the enzyme.</text>
</comment>
<keyword evidence="7 20" id="KW-0808">Transferase</keyword>
<dbReference type="Gene3D" id="1.20.120.1760">
    <property type="match status" value="1"/>
</dbReference>
<dbReference type="GO" id="GO:0003881">
    <property type="term" value="F:CDP-diacylglycerol-inositol 3-phosphatidyltransferase activity"/>
    <property type="evidence" value="ECO:0007669"/>
    <property type="project" value="UniProtKB-UniRule"/>
</dbReference>
<dbReference type="GeneTree" id="ENSGT00940000154169"/>
<keyword evidence="24" id="KW-1185">Reference proteome</keyword>
<dbReference type="InterPro" id="IPR000462">
    <property type="entry name" value="CDP-OH_P_trans"/>
</dbReference>
<evidence type="ECO:0000256" key="8">
    <source>
        <dbReference type="ARBA" id="ARBA00022692"/>
    </source>
</evidence>
<dbReference type="GO" id="GO:0006661">
    <property type="term" value="P:phosphatidylinositol biosynthetic process"/>
    <property type="evidence" value="ECO:0007669"/>
    <property type="project" value="UniProtKB-ARBA"/>
</dbReference>
<evidence type="ECO:0000256" key="17">
    <source>
        <dbReference type="ARBA" id="ARBA00050836"/>
    </source>
</evidence>
<dbReference type="PANTHER" id="PTHR15362">
    <property type="entry name" value="PHOSPHATIDYLINOSITOL SYNTHASE"/>
    <property type="match status" value="1"/>
</dbReference>
<evidence type="ECO:0000313" key="24">
    <source>
        <dbReference type="Proteomes" id="UP000694388"/>
    </source>
</evidence>
<evidence type="ECO:0000256" key="7">
    <source>
        <dbReference type="ARBA" id="ARBA00022679"/>
    </source>
</evidence>
<evidence type="ECO:0000256" key="16">
    <source>
        <dbReference type="ARBA" id="ARBA00023264"/>
    </source>
</evidence>
<dbReference type="GO" id="GO:0005794">
    <property type="term" value="C:Golgi apparatus"/>
    <property type="evidence" value="ECO:0007669"/>
    <property type="project" value="TreeGrafter"/>
</dbReference>
<keyword evidence="9" id="KW-0479">Metal-binding</keyword>
<keyword evidence="12 20" id="KW-0443">Lipid metabolism</keyword>
<evidence type="ECO:0000256" key="9">
    <source>
        <dbReference type="ARBA" id="ARBA00022723"/>
    </source>
</evidence>
<evidence type="ECO:0000256" key="5">
    <source>
        <dbReference type="ARBA" id="ARBA00013212"/>
    </source>
</evidence>
<dbReference type="OMA" id="AQTYSEN"/>
<keyword evidence="15" id="KW-0464">Manganese</keyword>
<dbReference type="InterPro" id="IPR043130">
    <property type="entry name" value="CDP-OH_PTrfase_TM_dom"/>
</dbReference>
<accession>A0A8C4QBP4</accession>
<evidence type="ECO:0000256" key="14">
    <source>
        <dbReference type="ARBA" id="ARBA00023209"/>
    </source>
</evidence>
<keyword evidence="11 22" id="KW-1133">Transmembrane helix</keyword>
<evidence type="ECO:0000256" key="4">
    <source>
        <dbReference type="ARBA" id="ARBA00010441"/>
    </source>
</evidence>
<dbReference type="Proteomes" id="UP000694388">
    <property type="component" value="Unplaced"/>
</dbReference>
<evidence type="ECO:0000256" key="10">
    <source>
        <dbReference type="ARBA" id="ARBA00022842"/>
    </source>
</evidence>
<dbReference type="GO" id="GO:0016020">
    <property type="term" value="C:membrane"/>
    <property type="evidence" value="ECO:0007669"/>
    <property type="project" value="UniProtKB-SubCell"/>
</dbReference>
<dbReference type="Pfam" id="PF01066">
    <property type="entry name" value="CDP-OH_P_transf"/>
    <property type="match status" value="1"/>
</dbReference>
<evidence type="ECO:0000256" key="21">
    <source>
        <dbReference type="RuleBase" id="RU003750"/>
    </source>
</evidence>
<dbReference type="Ensembl" id="ENSEBUT00000013548.1">
    <property type="protein sequence ID" value="ENSEBUP00000012971.1"/>
    <property type="gene ID" value="ENSEBUG00000008217.1"/>
</dbReference>
<evidence type="ECO:0000256" key="3">
    <source>
        <dbReference type="ARBA" id="ARBA00004141"/>
    </source>
</evidence>
<evidence type="ECO:0000256" key="18">
    <source>
        <dbReference type="ARBA" id="ARBA00057387"/>
    </source>
</evidence>
<evidence type="ECO:0000256" key="2">
    <source>
        <dbReference type="ARBA" id="ARBA00001946"/>
    </source>
</evidence>
<comment type="similarity">
    <text evidence="4 20 21">Belongs to the CDP-alcohol phosphatidyltransferase class-I family.</text>
</comment>
<feature type="transmembrane region" description="Helical" evidence="22">
    <location>
        <begin position="142"/>
        <end position="164"/>
    </location>
</feature>